<keyword evidence="6" id="KW-1185">Reference proteome</keyword>
<accession>A0ABY3SF70</accession>
<dbReference type="Proteomes" id="UP001649230">
    <property type="component" value="Chromosome"/>
</dbReference>
<dbReference type="Gene3D" id="2.160.20.10">
    <property type="entry name" value="Single-stranded right-handed beta-helix, Pectin lyase-like"/>
    <property type="match status" value="2"/>
</dbReference>
<gene>
    <name evidence="5" type="ORF">L0M14_23960</name>
</gene>
<feature type="domain" description="Fibronectin type-III" evidence="4">
    <location>
        <begin position="1359"/>
        <end position="1448"/>
    </location>
</feature>
<evidence type="ECO:0000256" key="1">
    <source>
        <dbReference type="ARBA" id="ARBA00008891"/>
    </source>
</evidence>
<dbReference type="InterPro" id="IPR024535">
    <property type="entry name" value="RHGA/B-epi-like_pectate_lyase"/>
</dbReference>
<feature type="domain" description="Fibronectin type-III" evidence="4">
    <location>
        <begin position="1465"/>
        <end position="1556"/>
    </location>
</feature>
<dbReference type="EMBL" id="CP090978">
    <property type="protein sequence ID" value="UJF32648.1"/>
    <property type="molecule type" value="Genomic_DNA"/>
</dbReference>
<dbReference type="InterPro" id="IPR003961">
    <property type="entry name" value="FN3_dom"/>
</dbReference>
<protein>
    <submittedName>
        <fullName evidence="5">Pectinesterase family protein</fullName>
    </submittedName>
</protein>
<dbReference type="InterPro" id="IPR011050">
    <property type="entry name" value="Pectin_lyase_fold/virulence"/>
</dbReference>
<feature type="domain" description="Fibronectin type-III" evidence="4">
    <location>
        <begin position="1257"/>
        <end position="1350"/>
    </location>
</feature>
<comment type="similarity">
    <text evidence="1">Belongs to the pectinesterase family.</text>
</comment>
<reference evidence="5 6" key="1">
    <citation type="journal article" date="2024" name="Int. J. Syst. Evol. Microbiol.">
        <title>Paenibacillus hexagrammi sp. nov., a novel bacterium isolated from the gut content of Hexagrammos agrammus.</title>
        <authorList>
            <person name="Jung H.K."/>
            <person name="Kim D.G."/>
            <person name="Zin H."/>
            <person name="Park J."/>
            <person name="Jung H."/>
            <person name="Kim Y.O."/>
            <person name="Kong H.J."/>
            <person name="Kim J.W."/>
            <person name="Kim Y.S."/>
        </authorList>
    </citation>
    <scope>NUCLEOTIDE SEQUENCE [LARGE SCALE GENOMIC DNA]</scope>
    <source>
        <strain evidence="5 6">YPD9-1</strain>
    </source>
</reference>
<dbReference type="RefSeq" id="WP_235118996.1">
    <property type="nucleotide sequence ID" value="NZ_CP090978.1"/>
</dbReference>
<dbReference type="CDD" id="cd00063">
    <property type="entry name" value="FN3"/>
    <property type="match status" value="4"/>
</dbReference>
<feature type="domain" description="Fibronectin type-III" evidence="4">
    <location>
        <begin position="1562"/>
        <end position="1681"/>
    </location>
</feature>
<sequence length="1825" mass="192051">MQWNGGTSRRYITIDNVAAGDKVTVYGGLSAGSTEQIHLVYEGPDGGTQDDQLDFATTPARYDFIAKYTGKYQIYVSASASGKPYFHRVVRTPGVHLSGIVNVNNHSLPTGYSLNFTNQSTNDTTNVSVNGDNSFDAVLAPGYTYVATLKDMTEYAISDSTKVIQVSASDITAGIQDIGFDVVTNSLATISGHIVGVDNGYDVSGLQIQLNPPTGSLAASVTAVVDTAAMTFTAGVQQGVSYTAELLGANDYEISSGGSVYIIHDTNQDMNVVKKMMYPATGAFQGLSPTAQIQSITFTNEDDGYTYTGTVANGGYSVSLRDGAYRISAVCTEDYSTIGHVVVSGQAVSKDILFEPVNPTVEPLAWVPDLYVGDSSHSGSFDTVKDALDAAARMNPTDEAHRITIHIAPGVYRAQLKIATPYITLASLDPTQEVKITWYYGIGYKYYSLGTDGWYNSALAFDQYDKHTADKWGATVYLTSAATAFRAEHIVFENSFSKYVTQEELDDGVQLGNVAGSTIAVERTASLDVTSRAAQERAAAMAIDADNVEFNDCSFIGGQDTLYTGGDGTHSMYVKDSYIEGNTDFIYGDGNVVFDHARLNFSGYSDSTQAGYLTAAKDSAAYGYVFVNSTITATHSDQSSFFGRPWGAGARVTFMNTQLQSSTVIDPAGWTSMSGAQPQNAHFAEYNTTYNGAPVDTSGRVVPALLDPTSVPSITTYFGPDWTPHYYTPAITAVLSATAGDREANLYWNTVTGATYYDVKRGTTSGVYDTVLSHLTGTSYKDTGLTNGTAYYYVVTAANDSGVLSTSNEVSVVPEVARPAAPTGVSVIAGDSKAQLSWNTVTGATYYNVKRGTTSGTYITVASHLTDTAYTDFGLTNGITYYYVVTASNSGSESVESDEVHVTPAVPPANDDNTAFTSQDIGPVGAQGGASYDRSANEFTVTGAGAIASGYTAADLDGLQFVGLSSKLSGDGTIIAKVKSFDIGGASAPFIGLQARTSLDANSNNASVIIKPTASSNGRSASYIPYYEYRDVTQGKNTTSTTASAVSSAADGSFYLKLAYQGSKLADGDTTTSTYYRSYIGQVDSSGTIQWTPAKSTSTKSAVSNSYYIGMYVVSNDPTNAVTVNFENVTIENSYDTAESTPLTDLDGLAAPTWAGTGSVTPAVAANGDLTLTWNPAYDNAGVAKYNIYEGSNLVGSTADGKATSFTVTKAMMTSFDAAFDPTTKAYRFTVQAVDTAGKESTDGPSTSSDIVPPAWTSGNLHATSVTQNKVNLTWTGASDSTGVTGYKVYDITDSANPVMIAAVDGHTTSYSVTRLNSSTNYVFKIEAGDSSENWSSDGPSLPVSTTAPIDDHEVPTWPSGQVTSSNETQTGLTLTWTHADDNVGVEKYKIYQGDSAVPVATVDGAVTTSDLTSLTPSTSYTFTVEAVDEAGNSSTDGPSVQVVTPAAPSWQAASLTASNTISAQPNQAGPVYTATLHDSVTLTWSGATDPIGVTGYAIFQQGVSAPIATVDASSDMYTVVGLTAGASYAFKVEALDDAGCMSTDGPSVEVTLPSTDAALLPPQHVSVPTLAYDDTSITLVWTKPDNYAEADIADYNVYMDGVKIGSANQNTASPAKSFIDSFYADSSNSEAVRISNHTYTVTGLTPNTTHTFVVRSVDSSGNESADSNSVTQATAATPQVFDVTDYGAVGDGATVDTAAIQAAIDATPEGGKVVIPAGQTFVSGSLWINKSNITFEVNGTLKASENAADFPYPDPTHQSAVKTYSLINAISTDTVLENIRFTGTGTIDGNGWKQDTPDADGFPVSLKKQLRHRCDQRYSCSGAV</sequence>
<feature type="domain" description="Fibronectin type-III" evidence="4">
    <location>
        <begin position="818"/>
        <end position="909"/>
    </location>
</feature>
<dbReference type="Pfam" id="PF12708">
    <property type="entry name" value="Pect-lyase_RHGA_epim"/>
    <property type="match status" value="1"/>
</dbReference>
<dbReference type="InterPro" id="IPR000070">
    <property type="entry name" value="Pectinesterase_cat"/>
</dbReference>
<evidence type="ECO:0000313" key="5">
    <source>
        <dbReference type="EMBL" id="UJF32648.1"/>
    </source>
</evidence>
<dbReference type="SUPFAM" id="SSF51126">
    <property type="entry name" value="Pectin lyase-like"/>
    <property type="match status" value="2"/>
</dbReference>
<dbReference type="InterPro" id="IPR036116">
    <property type="entry name" value="FN3_sf"/>
</dbReference>
<keyword evidence="3" id="KW-0063">Aspartyl esterase</keyword>
<evidence type="ECO:0000256" key="2">
    <source>
        <dbReference type="ARBA" id="ARBA00022801"/>
    </source>
</evidence>
<dbReference type="Gene3D" id="2.60.40.10">
    <property type="entry name" value="Immunoglobulins"/>
    <property type="match status" value="7"/>
</dbReference>
<dbReference type="Pfam" id="PF00041">
    <property type="entry name" value="fn3"/>
    <property type="match status" value="3"/>
</dbReference>
<organism evidence="5 6">
    <name type="scientific">Paenibacillus hexagrammi</name>
    <dbReference type="NCBI Taxonomy" id="2908839"/>
    <lineage>
        <taxon>Bacteria</taxon>
        <taxon>Bacillati</taxon>
        <taxon>Bacillota</taxon>
        <taxon>Bacilli</taxon>
        <taxon>Bacillales</taxon>
        <taxon>Paenibacillaceae</taxon>
        <taxon>Paenibacillus</taxon>
    </lineage>
</organism>
<evidence type="ECO:0000313" key="6">
    <source>
        <dbReference type="Proteomes" id="UP001649230"/>
    </source>
</evidence>
<dbReference type="Pfam" id="PF01095">
    <property type="entry name" value="Pectinesterase"/>
    <property type="match status" value="1"/>
</dbReference>
<dbReference type="InterPro" id="IPR012334">
    <property type="entry name" value="Pectin_lyas_fold"/>
</dbReference>
<dbReference type="SUPFAM" id="SSF49265">
    <property type="entry name" value="Fibronectin type III"/>
    <property type="match status" value="4"/>
</dbReference>
<dbReference type="PROSITE" id="PS50853">
    <property type="entry name" value="FN3"/>
    <property type="match status" value="5"/>
</dbReference>
<dbReference type="SMART" id="SM00060">
    <property type="entry name" value="FN3"/>
    <property type="match status" value="6"/>
</dbReference>
<name>A0ABY3SF70_9BACL</name>
<proteinExistence type="inferred from homology"/>
<evidence type="ECO:0000256" key="3">
    <source>
        <dbReference type="ARBA" id="ARBA00023085"/>
    </source>
</evidence>
<dbReference type="InterPro" id="IPR013783">
    <property type="entry name" value="Ig-like_fold"/>
</dbReference>
<dbReference type="PANTHER" id="PTHR31321:SF57">
    <property type="entry name" value="PECTINESTERASE 53-RELATED"/>
    <property type="match status" value="1"/>
</dbReference>
<dbReference type="PANTHER" id="PTHR31321">
    <property type="entry name" value="ACYL-COA THIOESTER HYDROLASE YBHC-RELATED"/>
    <property type="match status" value="1"/>
</dbReference>
<keyword evidence="2" id="KW-0378">Hydrolase</keyword>
<evidence type="ECO:0000259" key="4">
    <source>
        <dbReference type="PROSITE" id="PS50853"/>
    </source>
</evidence>